<evidence type="ECO:0000259" key="3">
    <source>
        <dbReference type="Pfam" id="PF10017"/>
    </source>
</evidence>
<evidence type="ECO:0000313" key="4">
    <source>
        <dbReference type="EMBL" id="SVA37024.1"/>
    </source>
</evidence>
<organism evidence="4">
    <name type="scientific">marine metagenome</name>
    <dbReference type="NCBI Taxonomy" id="408172"/>
    <lineage>
        <taxon>unclassified sequences</taxon>
        <taxon>metagenomes</taxon>
        <taxon>ecological metagenomes</taxon>
    </lineage>
</organism>
<dbReference type="InterPro" id="IPR017804">
    <property type="entry name" value="MeTrfase_EgtD-like"/>
</dbReference>
<feature type="domain" description="Histidine-specific methyltransferase SAM-dependent" evidence="3">
    <location>
        <begin position="21"/>
        <end position="328"/>
    </location>
</feature>
<dbReference type="PANTHER" id="PTHR43397">
    <property type="entry name" value="ERGOTHIONEINE BIOSYNTHESIS PROTEIN 1"/>
    <property type="match status" value="1"/>
</dbReference>
<sequence>MFECKILNIDADSFSVENQFAHAVLEGLSKKNKCLPSWLIFDNQGSAIFKEITKSPEYLPAACEFEIFNKHINTITNLISDQPFQLIELGSGDGGKTQLLIESIVNKKIDLQYYPIDISEGAIRDLVSTLKSKYSNTTLKVNGLVGDYFVGLKNLTKKPNHRNMVLFLGVTLNNMTPLDANVFLRKLHKSLNKQDLVLIGFDLIKSPKIIYNAYNDSKGLFEKFNLHLLDRINQVLGGTFEKEFFVHQGHYNPMIQALESYLYSTKKQTVRIQNLNKDFKFNAWEGIKTEQSYKYSIEEIELLAERNGFQIIKKLYDSREYFVDSIWEVQ</sequence>
<dbReference type="AlphaFoldDB" id="A0A381VA62"/>
<dbReference type="PIRSF" id="PIRSF018005">
    <property type="entry name" value="UCP018005"/>
    <property type="match status" value="1"/>
</dbReference>
<dbReference type="PANTHER" id="PTHR43397:SF1">
    <property type="entry name" value="ERGOTHIONEINE BIOSYNTHESIS PROTEIN 1"/>
    <property type="match status" value="1"/>
</dbReference>
<keyword evidence="1" id="KW-0489">Methyltransferase</keyword>
<dbReference type="Gene3D" id="3.40.50.150">
    <property type="entry name" value="Vaccinia Virus protein VP39"/>
    <property type="match status" value="1"/>
</dbReference>
<evidence type="ECO:0000256" key="1">
    <source>
        <dbReference type="ARBA" id="ARBA00022603"/>
    </source>
</evidence>
<keyword evidence="2" id="KW-0808">Transferase</keyword>
<proteinExistence type="predicted"/>
<dbReference type="GO" id="GO:0032259">
    <property type="term" value="P:methylation"/>
    <property type="evidence" value="ECO:0007669"/>
    <property type="project" value="UniProtKB-KW"/>
</dbReference>
<dbReference type="InterPro" id="IPR051128">
    <property type="entry name" value="EgtD_Methyltrsf_superfamily"/>
</dbReference>
<accession>A0A381VA62</accession>
<dbReference type="SUPFAM" id="SSF53335">
    <property type="entry name" value="S-adenosyl-L-methionine-dependent methyltransferases"/>
    <property type="match status" value="1"/>
</dbReference>
<protein>
    <recommendedName>
        <fullName evidence="3">Histidine-specific methyltransferase SAM-dependent domain-containing protein</fullName>
    </recommendedName>
</protein>
<dbReference type="InterPro" id="IPR029063">
    <property type="entry name" value="SAM-dependent_MTases_sf"/>
</dbReference>
<dbReference type="InterPro" id="IPR019257">
    <property type="entry name" value="MeTrfase_dom"/>
</dbReference>
<gene>
    <name evidence="4" type="ORF">METZ01_LOCUS89878</name>
</gene>
<evidence type="ECO:0000256" key="2">
    <source>
        <dbReference type="ARBA" id="ARBA00022679"/>
    </source>
</evidence>
<reference evidence="4" key="1">
    <citation type="submission" date="2018-05" db="EMBL/GenBank/DDBJ databases">
        <authorList>
            <person name="Lanie J.A."/>
            <person name="Ng W.-L."/>
            <person name="Kazmierczak K.M."/>
            <person name="Andrzejewski T.M."/>
            <person name="Davidsen T.M."/>
            <person name="Wayne K.J."/>
            <person name="Tettelin H."/>
            <person name="Glass J.I."/>
            <person name="Rusch D."/>
            <person name="Podicherti R."/>
            <person name="Tsui H.-C.T."/>
            <person name="Winkler M.E."/>
        </authorList>
    </citation>
    <scope>NUCLEOTIDE SEQUENCE</scope>
</reference>
<name>A0A381VA62_9ZZZZ</name>
<dbReference type="GO" id="GO:0008168">
    <property type="term" value="F:methyltransferase activity"/>
    <property type="evidence" value="ECO:0007669"/>
    <property type="project" value="UniProtKB-KW"/>
</dbReference>
<dbReference type="Pfam" id="PF10017">
    <property type="entry name" value="Methyltransf_33"/>
    <property type="match status" value="1"/>
</dbReference>
<dbReference type="EMBL" id="UINC01008218">
    <property type="protein sequence ID" value="SVA37024.1"/>
    <property type="molecule type" value="Genomic_DNA"/>
</dbReference>